<keyword evidence="2" id="KW-0732">Signal</keyword>
<gene>
    <name evidence="3" type="ORF">GJW-30_1_02122</name>
</gene>
<feature type="signal peptide" evidence="2">
    <location>
        <begin position="1"/>
        <end position="22"/>
    </location>
</feature>
<evidence type="ECO:0000313" key="4">
    <source>
        <dbReference type="Proteomes" id="UP000236884"/>
    </source>
</evidence>
<dbReference type="CDD" id="cd13578">
    <property type="entry name" value="PBP2_Bug27"/>
    <property type="match status" value="1"/>
</dbReference>
<dbReference type="PIRSF" id="PIRSF017082">
    <property type="entry name" value="YflP"/>
    <property type="match status" value="1"/>
</dbReference>
<protein>
    <submittedName>
        <fullName evidence="3">Tripartite tricarboxylate transporter family receptor</fullName>
    </submittedName>
</protein>
<dbReference type="PANTHER" id="PTHR42928">
    <property type="entry name" value="TRICARBOXYLATE-BINDING PROTEIN"/>
    <property type="match status" value="1"/>
</dbReference>
<name>A0A0S3PUE6_9BRAD</name>
<accession>A0A0S3PUE6</accession>
<evidence type="ECO:0000256" key="2">
    <source>
        <dbReference type="SAM" id="SignalP"/>
    </source>
</evidence>
<sequence>MRIGTACRAGMLVLAMMGAAHAQEDYPSRNITLVVPFAAGSGADAVARILAQPLGLALGTNVVVDNKAGANGAIGATFVARAAPDGYTLILTSNTTHAANPNLMKNIAYDPIKDFAPVVRVGNFGYILATGPGAPGTTVPELVAYAKANPGKLSYAYGNATGVVAAEAFKRQTGTDIVKVPYKSTPPALTDLIAGRVAMMFVDLPSSSSHVESGALRALTVTSRDRSAMAPEIKSMKEVGLPEFDITAWAAIFAPAGTPPSVIAKLNTELRKIVDDPAIKKRLAAIGFDSFSSSSEELRVFVADELIKWTALIKDAGMQAE</sequence>
<keyword evidence="3" id="KW-0675">Receptor</keyword>
<dbReference type="Gene3D" id="3.40.190.150">
    <property type="entry name" value="Bordetella uptake gene, domain 1"/>
    <property type="match status" value="1"/>
</dbReference>
<dbReference type="Pfam" id="PF03401">
    <property type="entry name" value="TctC"/>
    <property type="match status" value="1"/>
</dbReference>
<dbReference type="Gene3D" id="3.40.190.10">
    <property type="entry name" value="Periplasmic binding protein-like II"/>
    <property type="match status" value="1"/>
</dbReference>
<dbReference type="InterPro" id="IPR005064">
    <property type="entry name" value="BUG"/>
</dbReference>
<evidence type="ECO:0000256" key="1">
    <source>
        <dbReference type="ARBA" id="ARBA00006987"/>
    </source>
</evidence>
<dbReference type="EMBL" id="AP014946">
    <property type="protein sequence ID" value="BAT59589.1"/>
    <property type="molecule type" value="Genomic_DNA"/>
</dbReference>
<dbReference type="KEGG" id="vgo:GJW-30_1_02122"/>
<reference evidence="3 4" key="1">
    <citation type="submission" date="2015-08" db="EMBL/GenBank/DDBJ databases">
        <title>Investigation of the bacterial diversity of lava forest soil.</title>
        <authorList>
            <person name="Lee J.S."/>
        </authorList>
    </citation>
    <scope>NUCLEOTIDE SEQUENCE [LARGE SCALE GENOMIC DNA]</scope>
    <source>
        <strain evidence="3 4">GJW-30</strain>
    </source>
</reference>
<organism evidence="3 4">
    <name type="scientific">Variibacter gotjawalensis</name>
    <dbReference type="NCBI Taxonomy" id="1333996"/>
    <lineage>
        <taxon>Bacteria</taxon>
        <taxon>Pseudomonadati</taxon>
        <taxon>Pseudomonadota</taxon>
        <taxon>Alphaproteobacteria</taxon>
        <taxon>Hyphomicrobiales</taxon>
        <taxon>Nitrobacteraceae</taxon>
        <taxon>Variibacter</taxon>
    </lineage>
</organism>
<dbReference type="PANTHER" id="PTHR42928:SF5">
    <property type="entry name" value="BLR1237 PROTEIN"/>
    <property type="match status" value="1"/>
</dbReference>
<dbReference type="Proteomes" id="UP000236884">
    <property type="component" value="Chromosome"/>
</dbReference>
<dbReference type="OrthoDB" id="7374750at2"/>
<dbReference type="SUPFAM" id="SSF53850">
    <property type="entry name" value="Periplasmic binding protein-like II"/>
    <property type="match status" value="1"/>
</dbReference>
<evidence type="ECO:0000313" key="3">
    <source>
        <dbReference type="EMBL" id="BAT59589.1"/>
    </source>
</evidence>
<keyword evidence="4" id="KW-1185">Reference proteome</keyword>
<feature type="chain" id="PRO_5006615780" evidence="2">
    <location>
        <begin position="23"/>
        <end position="321"/>
    </location>
</feature>
<dbReference type="InterPro" id="IPR042100">
    <property type="entry name" value="Bug_dom1"/>
</dbReference>
<comment type="similarity">
    <text evidence="1">Belongs to the UPF0065 (bug) family.</text>
</comment>
<proteinExistence type="inferred from homology"/>
<dbReference type="RefSeq" id="WP_096355094.1">
    <property type="nucleotide sequence ID" value="NZ_AP014946.1"/>
</dbReference>
<dbReference type="AlphaFoldDB" id="A0A0S3PUE6"/>